<accession>A0A8C5VF23</accession>
<feature type="region of interest" description="Disordered" evidence="1">
    <location>
        <begin position="365"/>
        <end position="479"/>
    </location>
</feature>
<evidence type="ECO:0000256" key="1">
    <source>
        <dbReference type="SAM" id="MobiDB-lite"/>
    </source>
</evidence>
<name>A0A8C5VF23_MICMU</name>
<dbReference type="GO" id="GO:0030154">
    <property type="term" value="P:cell differentiation"/>
    <property type="evidence" value="ECO:0007669"/>
    <property type="project" value="InterPro"/>
</dbReference>
<reference evidence="2" key="3">
    <citation type="submission" date="2025-09" db="UniProtKB">
        <authorList>
            <consortium name="Ensembl"/>
        </authorList>
    </citation>
    <scope>IDENTIFICATION</scope>
</reference>
<feature type="compositionally biased region" description="Basic and acidic residues" evidence="1">
    <location>
        <begin position="80"/>
        <end position="106"/>
    </location>
</feature>
<organism evidence="2 3">
    <name type="scientific">Microcebus murinus</name>
    <name type="common">Gray mouse lemur</name>
    <name type="synonym">Lemur murinus</name>
    <dbReference type="NCBI Taxonomy" id="30608"/>
    <lineage>
        <taxon>Eukaryota</taxon>
        <taxon>Metazoa</taxon>
        <taxon>Chordata</taxon>
        <taxon>Craniata</taxon>
        <taxon>Vertebrata</taxon>
        <taxon>Euteleostomi</taxon>
        <taxon>Mammalia</taxon>
        <taxon>Eutheria</taxon>
        <taxon>Euarchontoglires</taxon>
        <taxon>Primates</taxon>
        <taxon>Strepsirrhini</taxon>
        <taxon>Lemuriformes</taxon>
        <taxon>Cheirogaleidae</taxon>
        <taxon>Microcebus</taxon>
    </lineage>
</organism>
<dbReference type="GO" id="GO:0045667">
    <property type="term" value="P:regulation of osteoblast differentiation"/>
    <property type="evidence" value="ECO:0007669"/>
    <property type="project" value="TreeGrafter"/>
</dbReference>
<dbReference type="PANTHER" id="PTHR15993:SF6">
    <property type="entry name" value="HEMOGEN"/>
    <property type="match status" value="1"/>
</dbReference>
<protein>
    <submittedName>
        <fullName evidence="2">Hemogen</fullName>
    </submittedName>
</protein>
<feature type="compositionally biased region" description="Basic residues" evidence="1">
    <location>
        <begin position="142"/>
        <end position="161"/>
    </location>
</feature>
<dbReference type="GeneTree" id="ENSGT00390000004522"/>
<feature type="compositionally biased region" description="Basic and acidic residues" evidence="1">
    <location>
        <begin position="116"/>
        <end position="126"/>
    </location>
</feature>
<dbReference type="EMBL" id="ABDC03014697">
    <property type="status" value="NOT_ANNOTATED_CDS"/>
    <property type="molecule type" value="Genomic_DNA"/>
</dbReference>
<proteinExistence type="predicted"/>
<dbReference type="GO" id="GO:0005654">
    <property type="term" value="C:nucleoplasm"/>
    <property type="evidence" value="ECO:0007669"/>
    <property type="project" value="Ensembl"/>
</dbReference>
<sequence length="580" mass="65960">MSDDGRKAPRWWSLNLETRDADESPTLSGPSEHMAAARWSPPHSSLLVTPRTRERGHKNRTRQRLGCLWKSDQIAGRHCSKMDLGKDKSHVKYRQTSDPHQEENHTPEVTGRWRLRNREQLRKRTAESQGNQTSQWHFGREQKKRKLQRTGKGNQRGRKRQQNTELKVEPQSQIEKEVMEQALAPTEKETELPGSVSEALPSVASPQKVVPKEHFSETHQESIINQENSSEYQEVVVQNHSSETCEQMAEPENHTPKMCQEIAIHEDHTLKMCQDTAKPEGLTPKMSQEITVLQDHSLKMGQDTAKPEDHTPKMSQETTILQDHSLKMCQDTAIPEDYTPKMCQETAVPKALPCTTSDAISDLEGCSPEAYPKPDVPTTPDMYQNPGELEQYNAESVQETAENEDFFPKTQEIAVPKDLSTKTYPETVESEYSSHETYKEITVPAAPSHKTIQETPQPEEYSPETYQETPGPGKYSPKIYQETSGLQVCSPEINQETLGPENLSTKMYENKVVPKECFPEPYQEISGPQGQDPKVHQKDANDVYSFPQDMKEKPKAEEPATLNIPQEISPENDVYSYVLF</sequence>
<dbReference type="InterPro" id="IPR033272">
    <property type="entry name" value="Hemogen"/>
</dbReference>
<dbReference type="Proteomes" id="UP000694394">
    <property type="component" value="Chromosome 10"/>
</dbReference>
<evidence type="ECO:0000313" key="2">
    <source>
        <dbReference type="Ensembl" id="ENSMICP00000021718.1"/>
    </source>
</evidence>
<feature type="region of interest" description="Disordered" evidence="1">
    <location>
        <begin position="186"/>
        <end position="211"/>
    </location>
</feature>
<gene>
    <name evidence="2" type="primary">HEMGN</name>
</gene>
<reference evidence="2" key="1">
    <citation type="submission" date="2016-12" db="EMBL/GenBank/DDBJ databases">
        <title>Mouse lemur reference genome and diversity panel.</title>
        <authorList>
            <person name="Harris R."/>
            <person name="Larsen P."/>
            <person name="Liu Y."/>
            <person name="Hughes D.S."/>
            <person name="Murali S."/>
            <person name="Raveendran M."/>
            <person name="Korchina V."/>
            <person name="Wang M."/>
            <person name="Jhangiani S."/>
            <person name="Bandaranaike D."/>
            <person name="Bellair M."/>
            <person name="Blankenburg K."/>
            <person name="Chao H."/>
            <person name="Dahdouli M."/>
            <person name="Dinh H."/>
            <person name="Doddapaneni H."/>
            <person name="English A."/>
            <person name="Firestine M."/>
            <person name="Gnanaolivu R."/>
            <person name="Gross S."/>
            <person name="Hernandez B."/>
            <person name="Javaid M."/>
            <person name="Jayaseelan J."/>
            <person name="Jones J."/>
            <person name="Khan Z."/>
            <person name="Kovar C."/>
            <person name="Kurapati P."/>
            <person name="Le B."/>
            <person name="Lee S."/>
            <person name="Li M."/>
            <person name="Mathew T."/>
            <person name="Narasimhan A."/>
            <person name="Ngo D."/>
            <person name="Nguyen L."/>
            <person name="Okwuonu G."/>
            <person name="Ongeri F."/>
            <person name="Osuji N."/>
            <person name="Pu L.-L."/>
            <person name="Puazo M."/>
            <person name="Quiroz J."/>
            <person name="Raj R."/>
            <person name="Rajbhandari K."/>
            <person name="Reid J.G."/>
            <person name="Santibanez J."/>
            <person name="Sexton D."/>
            <person name="Skinner E."/>
            <person name="Vee V."/>
            <person name="Weissenberger G."/>
            <person name="Wu Y."/>
            <person name="Xin Y."/>
            <person name="Han Y."/>
            <person name="Campbell C."/>
            <person name="Brown A."/>
            <person name="Sullivan B."/>
            <person name="Shelton J."/>
            <person name="Brown S."/>
            <person name="Dudchenko O."/>
            <person name="Machol I."/>
            <person name="Durand N."/>
            <person name="Shamim M."/>
            <person name="Lieberman A."/>
            <person name="Muzny D.M."/>
            <person name="Richards S."/>
            <person name="Yoder A."/>
            <person name="Worley K.C."/>
            <person name="Rogers J."/>
            <person name="Gibbs R.A."/>
        </authorList>
    </citation>
    <scope>NUCLEOTIDE SEQUENCE [LARGE SCALE GENOMIC DNA]</scope>
</reference>
<feature type="region of interest" description="Disordered" evidence="1">
    <location>
        <begin position="80"/>
        <end position="174"/>
    </location>
</feature>
<evidence type="ECO:0000313" key="3">
    <source>
        <dbReference type="Proteomes" id="UP000694394"/>
    </source>
</evidence>
<dbReference type="AlphaFoldDB" id="A0A8C5VF23"/>
<reference evidence="2" key="2">
    <citation type="submission" date="2025-08" db="UniProtKB">
        <authorList>
            <consortium name="Ensembl"/>
        </authorList>
    </citation>
    <scope>IDENTIFICATION</scope>
</reference>
<dbReference type="EMBL" id="ABDC03014696">
    <property type="status" value="NOT_ANNOTATED_CDS"/>
    <property type="molecule type" value="Genomic_DNA"/>
</dbReference>
<keyword evidence="3" id="KW-1185">Reference proteome</keyword>
<dbReference type="Ensembl" id="ENSMICT00000036031.2">
    <property type="protein sequence ID" value="ENSMICP00000021718.1"/>
    <property type="gene ID" value="ENSMICG00000029755.2"/>
</dbReference>
<feature type="compositionally biased region" description="Polar residues" evidence="1">
    <location>
        <begin position="127"/>
        <end position="136"/>
    </location>
</feature>
<feature type="region of interest" description="Disordered" evidence="1">
    <location>
        <begin position="1"/>
        <end position="61"/>
    </location>
</feature>
<dbReference type="PANTHER" id="PTHR15993">
    <property type="entry name" value="HEMOGEN"/>
    <property type="match status" value="1"/>
</dbReference>